<dbReference type="EMBL" id="CP009528">
    <property type="protein sequence ID" value="AKB53721.1"/>
    <property type="molecule type" value="Genomic_DNA"/>
</dbReference>
<dbReference type="STRING" id="1434108.MSBRM_0723"/>
<sequence>MKTRKKAVFFIAILLLVSSIFGSGCTDKRSEGGDSRAVKSGDSVKVDYTGKLEDGTVFDTSREDVAKQVGIYVEGKEYAPLSFVVGSGQVISGFDEGVIGMKVGEEKTLTIPPDKAYGEHEEARVLTVPIEELNLTNKSQIPEVGQTLRDMYGNQYKVTAVNDTHLTLDANHELAGKTLIFDIKLISIE</sequence>
<keyword evidence="12" id="KW-1185">Reference proteome</keyword>
<keyword evidence="7 8" id="KW-0413">Isomerase</keyword>
<evidence type="ECO:0000256" key="8">
    <source>
        <dbReference type="PROSITE-ProRule" id="PRU00277"/>
    </source>
</evidence>
<dbReference type="Gene3D" id="3.10.50.40">
    <property type="match status" value="1"/>
</dbReference>
<dbReference type="GeneID" id="24843930"/>
<comment type="subcellular location">
    <subcellularLocation>
        <location evidence="2">Cytoplasm</location>
    </subcellularLocation>
</comment>
<reference evidence="11 12" key="1">
    <citation type="submission" date="2014-07" db="EMBL/GenBank/DDBJ databases">
        <title>Methanogenic archaea and the global carbon cycle.</title>
        <authorList>
            <person name="Henriksen J.R."/>
            <person name="Luke J."/>
            <person name="Reinhart S."/>
            <person name="Benedict M.N."/>
            <person name="Youngblut N.D."/>
            <person name="Metcalf M.E."/>
            <person name="Whitaker R.J."/>
            <person name="Metcalf W.W."/>
        </authorList>
    </citation>
    <scope>NUCLEOTIDE SEQUENCE [LARGE SCALE GENOMIC DNA]</scope>
    <source>
        <strain evidence="11 12">MS</strain>
    </source>
</reference>
<comment type="similarity">
    <text evidence="3 9">Belongs to the FKBP-type PPIase family.</text>
</comment>
<dbReference type="GO" id="GO:0042026">
    <property type="term" value="P:protein refolding"/>
    <property type="evidence" value="ECO:0007669"/>
    <property type="project" value="UniProtKB-ARBA"/>
</dbReference>
<dbReference type="PANTHER" id="PTHR47861">
    <property type="entry name" value="FKBP-TYPE PEPTIDYL-PROLYL CIS-TRANS ISOMERASE SLYD"/>
    <property type="match status" value="1"/>
</dbReference>
<evidence type="ECO:0000256" key="4">
    <source>
        <dbReference type="ARBA" id="ARBA00022490"/>
    </source>
</evidence>
<organism evidence="11 12">
    <name type="scientific">Methanosarcina barkeri MS</name>
    <dbReference type="NCBI Taxonomy" id="1434108"/>
    <lineage>
        <taxon>Archaea</taxon>
        <taxon>Methanobacteriati</taxon>
        <taxon>Methanobacteriota</taxon>
        <taxon>Stenosarchaea group</taxon>
        <taxon>Methanomicrobia</taxon>
        <taxon>Methanosarcinales</taxon>
        <taxon>Methanosarcinaceae</taxon>
        <taxon>Methanosarcina</taxon>
    </lineage>
</organism>
<dbReference type="RefSeq" id="WP_048119699.1">
    <property type="nucleotide sequence ID" value="NZ_CP009528.1"/>
</dbReference>
<accession>A0A0E3LMW3</accession>
<dbReference type="PATRIC" id="fig|1434108.4.peg.871"/>
<dbReference type="InterPro" id="IPR001179">
    <property type="entry name" value="PPIase_FKBP_dom"/>
</dbReference>
<dbReference type="AlphaFoldDB" id="A0A0E3LMW3"/>
<evidence type="ECO:0000259" key="10">
    <source>
        <dbReference type="PROSITE" id="PS50059"/>
    </source>
</evidence>
<protein>
    <recommendedName>
        <fullName evidence="9">Peptidyl-prolyl cis-trans isomerase</fullName>
        <ecNumber evidence="9">5.2.1.8</ecNumber>
    </recommendedName>
</protein>
<evidence type="ECO:0000256" key="5">
    <source>
        <dbReference type="ARBA" id="ARBA00023110"/>
    </source>
</evidence>
<dbReference type="Pfam" id="PF00254">
    <property type="entry name" value="FKBP_C"/>
    <property type="match status" value="1"/>
</dbReference>
<dbReference type="PANTHER" id="PTHR47861:SF3">
    <property type="entry name" value="FKBP-TYPE PEPTIDYL-PROLYL CIS-TRANS ISOMERASE SLYD"/>
    <property type="match status" value="1"/>
</dbReference>
<dbReference type="PROSITE" id="PS50059">
    <property type="entry name" value="FKBP_PPIASE"/>
    <property type="match status" value="1"/>
</dbReference>
<evidence type="ECO:0000256" key="1">
    <source>
        <dbReference type="ARBA" id="ARBA00000971"/>
    </source>
</evidence>
<evidence type="ECO:0000256" key="9">
    <source>
        <dbReference type="RuleBase" id="RU003915"/>
    </source>
</evidence>
<dbReference type="PROSITE" id="PS51257">
    <property type="entry name" value="PROKAR_LIPOPROTEIN"/>
    <property type="match status" value="1"/>
</dbReference>
<dbReference type="InterPro" id="IPR046357">
    <property type="entry name" value="PPIase_dom_sf"/>
</dbReference>
<dbReference type="HOGENOM" id="CLU_098197_2_0_2"/>
<dbReference type="Proteomes" id="UP000033033">
    <property type="component" value="Chromosome"/>
</dbReference>
<proteinExistence type="inferred from homology"/>
<evidence type="ECO:0000256" key="7">
    <source>
        <dbReference type="ARBA" id="ARBA00023235"/>
    </source>
</evidence>
<keyword evidence="4" id="KW-0963">Cytoplasm</keyword>
<dbReference type="GO" id="GO:0003755">
    <property type="term" value="F:peptidyl-prolyl cis-trans isomerase activity"/>
    <property type="evidence" value="ECO:0007669"/>
    <property type="project" value="UniProtKB-UniRule"/>
</dbReference>
<dbReference type="EC" id="5.2.1.8" evidence="9"/>
<dbReference type="KEGG" id="mby:MSBRM_0723"/>
<evidence type="ECO:0000313" key="12">
    <source>
        <dbReference type="Proteomes" id="UP000033033"/>
    </source>
</evidence>
<comment type="catalytic activity">
    <reaction evidence="1 8 9">
        <text>[protein]-peptidylproline (omega=180) = [protein]-peptidylproline (omega=0)</text>
        <dbReference type="Rhea" id="RHEA:16237"/>
        <dbReference type="Rhea" id="RHEA-COMP:10747"/>
        <dbReference type="Rhea" id="RHEA-COMP:10748"/>
        <dbReference type="ChEBI" id="CHEBI:83833"/>
        <dbReference type="ChEBI" id="CHEBI:83834"/>
        <dbReference type="EC" id="5.2.1.8"/>
    </reaction>
</comment>
<gene>
    <name evidence="11" type="ORF">MSBRM_0723</name>
</gene>
<evidence type="ECO:0000313" key="11">
    <source>
        <dbReference type="EMBL" id="AKB53721.1"/>
    </source>
</evidence>
<evidence type="ECO:0000256" key="2">
    <source>
        <dbReference type="ARBA" id="ARBA00004496"/>
    </source>
</evidence>
<feature type="domain" description="PPIase FKBP-type" evidence="10">
    <location>
        <begin position="41"/>
        <end position="129"/>
    </location>
</feature>
<keyword evidence="6" id="KW-0143">Chaperone</keyword>
<dbReference type="GO" id="GO:0005737">
    <property type="term" value="C:cytoplasm"/>
    <property type="evidence" value="ECO:0007669"/>
    <property type="project" value="UniProtKB-SubCell"/>
</dbReference>
<dbReference type="SUPFAM" id="SSF54534">
    <property type="entry name" value="FKBP-like"/>
    <property type="match status" value="1"/>
</dbReference>
<keyword evidence="5 8" id="KW-0697">Rotamase</keyword>
<evidence type="ECO:0000256" key="6">
    <source>
        <dbReference type="ARBA" id="ARBA00023186"/>
    </source>
</evidence>
<name>A0A0E3LMW3_METBA</name>
<evidence type="ECO:0000256" key="3">
    <source>
        <dbReference type="ARBA" id="ARBA00006577"/>
    </source>
</evidence>